<dbReference type="PRINTS" id="PR00420">
    <property type="entry name" value="RNGMNOXGNASE"/>
</dbReference>
<dbReference type="GO" id="GO:0016709">
    <property type="term" value="F:oxidoreductase activity, acting on paired donors, with incorporation or reduction of molecular oxygen, NAD(P)H as one donor, and incorporation of one atom of oxygen"/>
    <property type="evidence" value="ECO:0007669"/>
    <property type="project" value="UniProtKB-ARBA"/>
</dbReference>
<organism evidence="4 5">
    <name type="scientific">Prauserella shujinwangii</name>
    <dbReference type="NCBI Taxonomy" id="1453103"/>
    <lineage>
        <taxon>Bacteria</taxon>
        <taxon>Bacillati</taxon>
        <taxon>Actinomycetota</taxon>
        <taxon>Actinomycetes</taxon>
        <taxon>Pseudonocardiales</taxon>
        <taxon>Pseudonocardiaceae</taxon>
        <taxon>Prauserella</taxon>
    </lineage>
</organism>
<sequence>MDEGESRRHGTSERVPVVVAGAGPVGAVLALELARHGVRSVVVDKTTGPSRHPKMDYLNGRSMEFLRRLGLATVIRERGVDPRHPFNFVWSRDFQEPPIAVWNYPSAAELTRRIESVNDGSVPVEAHQRVQGSLLEDILRQRMRSVDLVDFREGWELVDLREGDDDVTVELRATGGAGHRSVRAGYLAGCDGANSTVRQRLGVSVAQYGPTTLHRDVYFRSTDPVLRRHGRAFLTIAAGGLTLVSRDEDATWTGTVHLADDRVRALDPVDHMRQCLGADFRVDEVLDVVEWEGRLAVSESYRSGRVFLAGDAAHQFYPTGGHGANTGIGDAVDLGWKLAALVHGWGGPGLPASYERERRPVALFNREMCANLLEVWLRFPRLVADGASREHIAGFLEHETYQMDNLGIHFGYRYSSPLIRRDDEDTPPPWRWNAITASTWPGGRAPSVQLADGTALFDLFDSGLTLVDFSADGTGAELVKRAERRRIPVKHLAIDDDHVRRCWERDLVLVRPDQHVAWRGDRLPRDCDDLLDAVTGGGGARA</sequence>
<protein>
    <submittedName>
        <fullName evidence="4">2-polyprenyl-6-methoxyphenol hydroxylase-like FAD-dependent oxidoreductase</fullName>
    </submittedName>
</protein>
<dbReference type="NCBIfam" id="NF004780">
    <property type="entry name" value="PRK06126.1"/>
    <property type="match status" value="1"/>
</dbReference>
<dbReference type="Proteomes" id="UP000238362">
    <property type="component" value="Unassembled WGS sequence"/>
</dbReference>
<dbReference type="OrthoDB" id="4246007at2"/>
<keyword evidence="1" id="KW-0285">Flavoprotein</keyword>
<dbReference type="SUPFAM" id="SSF51905">
    <property type="entry name" value="FAD/NAD(P)-binding domain"/>
    <property type="match status" value="1"/>
</dbReference>
<dbReference type="Pfam" id="PF21274">
    <property type="entry name" value="Rng_hyd_C"/>
    <property type="match status" value="1"/>
</dbReference>
<comment type="caution">
    <text evidence="4">The sequence shown here is derived from an EMBL/GenBank/DDBJ whole genome shotgun (WGS) entry which is preliminary data.</text>
</comment>
<dbReference type="Gene3D" id="3.40.30.120">
    <property type="match status" value="1"/>
</dbReference>
<dbReference type="InterPro" id="IPR050641">
    <property type="entry name" value="RIFMO-like"/>
</dbReference>
<dbReference type="InterPro" id="IPR036188">
    <property type="entry name" value="FAD/NAD-bd_sf"/>
</dbReference>
<evidence type="ECO:0000259" key="3">
    <source>
        <dbReference type="Pfam" id="PF01494"/>
    </source>
</evidence>
<name>A0A2T0LT92_9PSEU</name>
<dbReference type="PANTHER" id="PTHR43004:SF21">
    <property type="entry name" value="FAD-BINDING DOMAIN-CONTAINING PROTEIN-RELATED"/>
    <property type="match status" value="1"/>
</dbReference>
<evidence type="ECO:0000313" key="5">
    <source>
        <dbReference type="Proteomes" id="UP000238362"/>
    </source>
</evidence>
<evidence type="ECO:0000256" key="1">
    <source>
        <dbReference type="ARBA" id="ARBA00022630"/>
    </source>
</evidence>
<reference evidence="4 5" key="1">
    <citation type="submission" date="2018-03" db="EMBL/GenBank/DDBJ databases">
        <title>Genomic Encyclopedia of Type Strains, Phase III (KMG-III): the genomes of soil and plant-associated and newly described type strains.</title>
        <authorList>
            <person name="Whitman W."/>
        </authorList>
    </citation>
    <scope>NUCLEOTIDE SEQUENCE [LARGE SCALE GENOMIC DNA]</scope>
    <source>
        <strain evidence="4 5">CGMCC 4.7125</strain>
    </source>
</reference>
<dbReference type="EMBL" id="PVNH01000006">
    <property type="protein sequence ID" value="PRX46962.1"/>
    <property type="molecule type" value="Genomic_DNA"/>
</dbReference>
<gene>
    <name evidence="4" type="ORF">B0I33_10659</name>
</gene>
<evidence type="ECO:0000313" key="4">
    <source>
        <dbReference type="EMBL" id="PRX46962.1"/>
    </source>
</evidence>
<dbReference type="RefSeq" id="WP_106179517.1">
    <property type="nucleotide sequence ID" value="NZ_PVNH01000006.1"/>
</dbReference>
<evidence type="ECO:0000256" key="2">
    <source>
        <dbReference type="ARBA" id="ARBA00022827"/>
    </source>
</evidence>
<dbReference type="InterPro" id="IPR002938">
    <property type="entry name" value="FAD-bd"/>
</dbReference>
<dbReference type="AlphaFoldDB" id="A0A2T0LT92"/>
<dbReference type="GO" id="GO:0071949">
    <property type="term" value="F:FAD binding"/>
    <property type="evidence" value="ECO:0007669"/>
    <property type="project" value="InterPro"/>
</dbReference>
<keyword evidence="5" id="KW-1185">Reference proteome</keyword>
<dbReference type="Gene3D" id="3.50.50.60">
    <property type="entry name" value="FAD/NAD(P)-binding domain"/>
    <property type="match status" value="1"/>
</dbReference>
<dbReference type="Pfam" id="PF01494">
    <property type="entry name" value="FAD_binding_3"/>
    <property type="match status" value="1"/>
</dbReference>
<keyword evidence="2" id="KW-0274">FAD</keyword>
<dbReference type="PANTHER" id="PTHR43004">
    <property type="entry name" value="TRK SYSTEM POTASSIUM UPTAKE PROTEIN"/>
    <property type="match status" value="1"/>
</dbReference>
<dbReference type="Gene3D" id="3.30.9.10">
    <property type="entry name" value="D-Amino Acid Oxidase, subunit A, domain 2"/>
    <property type="match status" value="1"/>
</dbReference>
<proteinExistence type="predicted"/>
<accession>A0A2T0LT92</accession>
<feature type="domain" description="FAD-binding" evidence="3">
    <location>
        <begin position="15"/>
        <end position="362"/>
    </location>
</feature>